<dbReference type="InterPro" id="IPR001789">
    <property type="entry name" value="Sig_transdc_resp-reg_receiver"/>
</dbReference>
<dbReference type="InterPro" id="IPR018062">
    <property type="entry name" value="HTH_AraC-typ_CS"/>
</dbReference>
<keyword evidence="5" id="KW-0902">Two-component regulatory system</keyword>
<keyword evidence="14" id="KW-1185">Reference proteome</keyword>
<keyword evidence="8" id="KW-0804">Transcription</keyword>
<dbReference type="CDD" id="cd17536">
    <property type="entry name" value="REC_YesN-like"/>
    <property type="match status" value="1"/>
</dbReference>
<feature type="modified residue" description="4-aspartylphosphate" evidence="10">
    <location>
        <position position="56"/>
    </location>
</feature>
<name>A0ABY5VE85_9FIRM</name>
<feature type="domain" description="Response regulatory" evidence="12">
    <location>
        <begin position="4"/>
        <end position="121"/>
    </location>
</feature>
<dbReference type="PROSITE" id="PS00041">
    <property type="entry name" value="HTH_ARAC_FAMILY_1"/>
    <property type="match status" value="1"/>
</dbReference>
<sequence length="531" mass="62646">MNLKIMIADDEQRSVQYIEELINWEAYGFELVPSAYNGREALALYKRYRPDIVITDISMPFMNGIELAQSIKRITDSCHIIFLTAFDEFTYAKDAVKIGAADYILKHELSHTYLLDKLLKLQTEFYNLWMRTRTQFEYELTQLFHNGADAFSLEGMSFKLRKLFDQKYFAAVIEGASAIPCFESEIQQTSVNGGINYQELRAIVSGMQDKSCYLNIARIGTDRYLLLYDVSDERPFELNYHDFMFKIKELDKKLRLNTTMHFCVFCFAEKDTPQMLFVKYLEQKRKFCCKFFEPHRRIFCFREILCGTCTDEYKLDSYKKCVENYLPEEAEGELEKIFRPAFGKQDGEYLNRAMSGVLQYLKEGYKNLWNIQSGNNMELLQAENRQSWYSYEQAIAWIKDATRRLIETNAENMKARYTSSVLQTMRYLRKNFQNAHLDVNMVADHIHASKSWISVQFKKETGKTIIEYLTGYRIYMAKQYIREGYKIFQIAEMTGFSSNQYFCKVFKQVEGISPGTYKNTEHRDEMNDEKL</sequence>
<comment type="function">
    <text evidence="9">May play the central regulatory role in sporulation. It may be an element of the effector pathway responsible for the activation of sporulation genes in response to nutritional stress. Spo0A may act in concert with spo0H (a sigma factor) to control the expression of some genes that are critical to the sporulation process.</text>
</comment>
<comment type="subcellular location">
    <subcellularLocation>
        <location evidence="1">Cytoplasm</location>
    </subcellularLocation>
</comment>
<evidence type="ECO:0000256" key="2">
    <source>
        <dbReference type="ARBA" id="ARBA00018672"/>
    </source>
</evidence>
<evidence type="ECO:0000313" key="13">
    <source>
        <dbReference type="EMBL" id="UWP58313.1"/>
    </source>
</evidence>
<evidence type="ECO:0000259" key="12">
    <source>
        <dbReference type="PROSITE" id="PS50110"/>
    </source>
</evidence>
<dbReference type="InterPro" id="IPR020449">
    <property type="entry name" value="Tscrpt_reg_AraC-type_HTH"/>
</dbReference>
<dbReference type="Gene3D" id="3.40.50.2300">
    <property type="match status" value="1"/>
</dbReference>
<gene>
    <name evidence="13" type="ORF">NQ502_13095</name>
</gene>
<keyword evidence="3" id="KW-0963">Cytoplasm</keyword>
<evidence type="ECO:0000256" key="4">
    <source>
        <dbReference type="ARBA" id="ARBA00022553"/>
    </source>
</evidence>
<dbReference type="SUPFAM" id="SSF52172">
    <property type="entry name" value="CheY-like"/>
    <property type="match status" value="1"/>
</dbReference>
<dbReference type="InterPro" id="IPR051552">
    <property type="entry name" value="HptR"/>
</dbReference>
<evidence type="ECO:0000313" key="14">
    <source>
        <dbReference type="Proteomes" id="UP001060164"/>
    </source>
</evidence>
<keyword evidence="7" id="KW-0238">DNA-binding</keyword>
<evidence type="ECO:0000256" key="8">
    <source>
        <dbReference type="ARBA" id="ARBA00023163"/>
    </source>
</evidence>
<keyword evidence="6" id="KW-0805">Transcription regulation</keyword>
<evidence type="ECO:0000256" key="3">
    <source>
        <dbReference type="ARBA" id="ARBA00022490"/>
    </source>
</evidence>
<evidence type="ECO:0000256" key="9">
    <source>
        <dbReference type="ARBA" id="ARBA00024867"/>
    </source>
</evidence>
<evidence type="ECO:0000256" key="6">
    <source>
        <dbReference type="ARBA" id="ARBA00023015"/>
    </source>
</evidence>
<dbReference type="PRINTS" id="PR00032">
    <property type="entry name" value="HTHARAC"/>
</dbReference>
<dbReference type="InterPro" id="IPR018060">
    <property type="entry name" value="HTH_AraC"/>
</dbReference>
<evidence type="ECO:0000256" key="10">
    <source>
        <dbReference type="PROSITE-ProRule" id="PRU00169"/>
    </source>
</evidence>
<dbReference type="Gene3D" id="1.10.10.60">
    <property type="entry name" value="Homeodomain-like"/>
    <property type="match status" value="2"/>
</dbReference>
<accession>A0ABY5VE85</accession>
<dbReference type="SMART" id="SM00448">
    <property type="entry name" value="REC"/>
    <property type="match status" value="1"/>
</dbReference>
<dbReference type="Pfam" id="PF12833">
    <property type="entry name" value="HTH_18"/>
    <property type="match status" value="1"/>
</dbReference>
<dbReference type="SMART" id="SM00342">
    <property type="entry name" value="HTH_ARAC"/>
    <property type="match status" value="1"/>
</dbReference>
<evidence type="ECO:0000256" key="7">
    <source>
        <dbReference type="ARBA" id="ARBA00023125"/>
    </source>
</evidence>
<dbReference type="PROSITE" id="PS50110">
    <property type="entry name" value="RESPONSE_REGULATORY"/>
    <property type="match status" value="1"/>
</dbReference>
<dbReference type="RefSeq" id="WP_044983412.1">
    <property type="nucleotide sequence ID" value="NZ_CABLBR010000024.1"/>
</dbReference>
<dbReference type="PANTHER" id="PTHR42713">
    <property type="entry name" value="HISTIDINE KINASE-RELATED"/>
    <property type="match status" value="1"/>
</dbReference>
<dbReference type="PANTHER" id="PTHR42713:SF3">
    <property type="entry name" value="TRANSCRIPTIONAL REGULATORY PROTEIN HPTR"/>
    <property type="match status" value="1"/>
</dbReference>
<dbReference type="PROSITE" id="PS01124">
    <property type="entry name" value="HTH_ARAC_FAMILY_2"/>
    <property type="match status" value="1"/>
</dbReference>
<evidence type="ECO:0000259" key="11">
    <source>
        <dbReference type="PROSITE" id="PS01124"/>
    </source>
</evidence>
<dbReference type="InterPro" id="IPR009057">
    <property type="entry name" value="Homeodomain-like_sf"/>
</dbReference>
<evidence type="ECO:0000256" key="1">
    <source>
        <dbReference type="ARBA" id="ARBA00004496"/>
    </source>
</evidence>
<feature type="domain" description="HTH araC/xylS-type" evidence="11">
    <location>
        <begin position="422"/>
        <end position="520"/>
    </location>
</feature>
<dbReference type="InterPro" id="IPR011006">
    <property type="entry name" value="CheY-like_superfamily"/>
</dbReference>
<dbReference type="Pfam" id="PF00072">
    <property type="entry name" value="Response_reg"/>
    <property type="match status" value="1"/>
</dbReference>
<keyword evidence="4 10" id="KW-0597">Phosphoprotein</keyword>
<proteinExistence type="predicted"/>
<reference evidence="13" key="1">
    <citation type="journal article" date="2022" name="Cell">
        <title>Design, construction, and in vivo augmentation of a complex gut microbiome.</title>
        <authorList>
            <person name="Cheng A.G."/>
            <person name="Ho P.Y."/>
            <person name="Aranda-Diaz A."/>
            <person name="Jain S."/>
            <person name="Yu F.B."/>
            <person name="Meng X."/>
            <person name="Wang M."/>
            <person name="Iakiviak M."/>
            <person name="Nagashima K."/>
            <person name="Zhao A."/>
            <person name="Murugkar P."/>
            <person name="Patil A."/>
            <person name="Atabakhsh K."/>
            <person name="Weakley A."/>
            <person name="Yan J."/>
            <person name="Brumbaugh A.R."/>
            <person name="Higginbottom S."/>
            <person name="Dimas A."/>
            <person name="Shiver A.L."/>
            <person name="Deutschbauer A."/>
            <person name="Neff N."/>
            <person name="Sonnenburg J.L."/>
            <person name="Huang K.C."/>
            <person name="Fischbach M.A."/>
        </authorList>
    </citation>
    <scope>NUCLEOTIDE SEQUENCE</scope>
    <source>
        <strain evidence="13">DSM 19829</strain>
    </source>
</reference>
<dbReference type="EMBL" id="CP102290">
    <property type="protein sequence ID" value="UWP58313.1"/>
    <property type="molecule type" value="Genomic_DNA"/>
</dbReference>
<dbReference type="SUPFAM" id="SSF46689">
    <property type="entry name" value="Homeodomain-like"/>
    <property type="match status" value="1"/>
</dbReference>
<dbReference type="Proteomes" id="UP001060164">
    <property type="component" value="Chromosome"/>
</dbReference>
<protein>
    <recommendedName>
        <fullName evidence="2">Stage 0 sporulation protein A homolog</fullName>
    </recommendedName>
</protein>
<organism evidence="13 14">
    <name type="scientific">Ruminococcus gauvreauii</name>
    <dbReference type="NCBI Taxonomy" id="438033"/>
    <lineage>
        <taxon>Bacteria</taxon>
        <taxon>Bacillati</taxon>
        <taxon>Bacillota</taxon>
        <taxon>Clostridia</taxon>
        <taxon>Eubacteriales</taxon>
        <taxon>Oscillospiraceae</taxon>
        <taxon>Ruminococcus</taxon>
    </lineage>
</organism>
<evidence type="ECO:0000256" key="5">
    <source>
        <dbReference type="ARBA" id="ARBA00023012"/>
    </source>
</evidence>